<dbReference type="KEGG" id="dpte:113794907"/>
<dbReference type="InterPro" id="IPR018114">
    <property type="entry name" value="TRYPSIN_HIS"/>
</dbReference>
<dbReference type="PANTHER" id="PTHR24258:SF116">
    <property type="entry name" value="FI16631P1-RELATED"/>
    <property type="match status" value="1"/>
</dbReference>
<keyword evidence="7" id="KW-1133">Transmembrane helix</keyword>
<keyword evidence="7" id="KW-0472">Membrane</keyword>
<dbReference type="RefSeq" id="XP_027200860.1">
    <property type="nucleotide sequence ID" value="XM_027345059.1"/>
</dbReference>
<proteinExistence type="predicted"/>
<keyword evidence="7" id="KW-0812">Transmembrane</keyword>
<dbReference type="PROSITE" id="PS00135">
    <property type="entry name" value="TRYPSIN_SER"/>
    <property type="match status" value="1"/>
</dbReference>
<evidence type="ECO:0000259" key="8">
    <source>
        <dbReference type="PROSITE" id="PS50240"/>
    </source>
</evidence>
<dbReference type="Gene3D" id="2.40.10.10">
    <property type="entry name" value="Trypsin-like serine proteases"/>
    <property type="match status" value="1"/>
</dbReference>
<feature type="region of interest" description="Disordered" evidence="6">
    <location>
        <begin position="246"/>
        <end position="273"/>
    </location>
</feature>
<evidence type="ECO:0000256" key="1">
    <source>
        <dbReference type="ARBA" id="ARBA00022670"/>
    </source>
</evidence>
<evidence type="ECO:0000256" key="5">
    <source>
        <dbReference type="RuleBase" id="RU363034"/>
    </source>
</evidence>
<evidence type="ECO:0000256" key="6">
    <source>
        <dbReference type="SAM" id="MobiDB-lite"/>
    </source>
</evidence>
<dbReference type="FunFam" id="2.40.10.10:FF:000006">
    <property type="entry name" value="Serine proteinase stubble"/>
    <property type="match status" value="1"/>
</dbReference>
<accession>A0A6P6Y6D6</accession>
<dbReference type="GO" id="GO:0004252">
    <property type="term" value="F:serine-type endopeptidase activity"/>
    <property type="evidence" value="ECO:0007669"/>
    <property type="project" value="InterPro"/>
</dbReference>
<dbReference type="PANTHER" id="PTHR24258">
    <property type="entry name" value="SERINE PROTEASE-RELATED"/>
    <property type="match status" value="1"/>
</dbReference>
<keyword evidence="9" id="KW-1185">Reference proteome</keyword>
<sequence>MQSSSSSYIVSGGVNVFDLFCSSSGSSMFIMMVISSSLSMIFNRHRQPISVYLLIVAIYYYHCQISAQLFLPKRPWLLPNRINTTAISNVIANISNVSSSSSTGIGQSSSSSPNHCLTPYGTPGECSDIRKCFYLILDLTILRQSVCFRNLIIPGVCCPIEGVDGIRPFRPTNSTKLPLPSSSINQSPDASTIVEPIFIPSSSSTTISTSTSVESTTTTAMTTISTTSKPFQQNRPLWNSKTTTKASFIPSSSTTTTPKPSSTTTQFPLPYPPSSGNDTSFPDDICGLAGRDARIVGGEDSLPGQWPWAVSFLIKINIFYNNMKYWCGGAIINQNHIITAAHCLSDQRGQLYPRENLLVKLGVHDLNNDNKDNEMDKQTFNVITIMQHPEFKRNGFYNDLCLLRLDRNIRFVPESVWPICLPDLKSSIHSRNLVGYMATVIGWGTTKYGGQQSGRLQQVSLPVWDNHDCDKRYFQPINQNFLCAGFVEGGKDACQGDSGSPLMLPDQDRRWTIIGIVSFGNRCAQAGYPGVYTRVTQYIDWIRSNV</sequence>
<dbReference type="PROSITE" id="PS50240">
    <property type="entry name" value="TRYPSIN_DOM"/>
    <property type="match status" value="1"/>
</dbReference>
<dbReference type="InterPro" id="IPR033116">
    <property type="entry name" value="TRYPSIN_SER"/>
</dbReference>
<dbReference type="InterPro" id="IPR009003">
    <property type="entry name" value="Peptidase_S1_PA"/>
</dbReference>
<dbReference type="InterPro" id="IPR001314">
    <property type="entry name" value="Peptidase_S1A"/>
</dbReference>
<dbReference type="Proteomes" id="UP000515146">
    <property type="component" value="Unplaced"/>
</dbReference>
<keyword evidence="4" id="KW-1015">Disulfide bond</keyword>
<name>A0A6P6Y6D6_DERPT</name>
<feature type="domain" description="Peptidase S1" evidence="8">
    <location>
        <begin position="295"/>
        <end position="546"/>
    </location>
</feature>
<dbReference type="OMA" id="CGATVIC"/>
<dbReference type="InterPro" id="IPR043504">
    <property type="entry name" value="Peptidase_S1_PA_chymotrypsin"/>
</dbReference>
<evidence type="ECO:0000256" key="7">
    <source>
        <dbReference type="SAM" id="Phobius"/>
    </source>
</evidence>
<keyword evidence="1 5" id="KW-0645">Protease</keyword>
<feature type="transmembrane region" description="Helical" evidence="7">
    <location>
        <begin position="49"/>
        <end position="71"/>
    </location>
</feature>
<gene>
    <name evidence="10" type="primary">LOC113794907</name>
</gene>
<dbReference type="AlphaFoldDB" id="A0A6P6Y6D6"/>
<dbReference type="SUPFAM" id="SSF50494">
    <property type="entry name" value="Trypsin-like serine proteases"/>
    <property type="match status" value="1"/>
</dbReference>
<dbReference type="Pfam" id="PF00089">
    <property type="entry name" value="Trypsin"/>
    <property type="match status" value="1"/>
</dbReference>
<evidence type="ECO:0000256" key="3">
    <source>
        <dbReference type="ARBA" id="ARBA00022825"/>
    </source>
</evidence>
<evidence type="ECO:0000313" key="10">
    <source>
        <dbReference type="RefSeq" id="XP_027200860.1"/>
    </source>
</evidence>
<dbReference type="CDD" id="cd00190">
    <property type="entry name" value="Tryp_SPc"/>
    <property type="match status" value="1"/>
</dbReference>
<evidence type="ECO:0000256" key="4">
    <source>
        <dbReference type="ARBA" id="ARBA00023157"/>
    </source>
</evidence>
<evidence type="ECO:0000313" key="9">
    <source>
        <dbReference type="Proteomes" id="UP000515146"/>
    </source>
</evidence>
<keyword evidence="3 5" id="KW-0720">Serine protease</keyword>
<dbReference type="InterPro" id="IPR001254">
    <property type="entry name" value="Trypsin_dom"/>
</dbReference>
<feature type="compositionally biased region" description="Low complexity" evidence="6">
    <location>
        <begin position="250"/>
        <end position="265"/>
    </location>
</feature>
<feature type="transmembrane region" description="Helical" evidence="7">
    <location>
        <begin position="25"/>
        <end position="42"/>
    </location>
</feature>
<evidence type="ECO:0000256" key="2">
    <source>
        <dbReference type="ARBA" id="ARBA00022801"/>
    </source>
</evidence>
<dbReference type="GO" id="GO:0006508">
    <property type="term" value="P:proteolysis"/>
    <property type="evidence" value="ECO:0007669"/>
    <property type="project" value="UniProtKB-KW"/>
</dbReference>
<organism evidence="9 10">
    <name type="scientific">Dermatophagoides pteronyssinus</name>
    <name type="common">European house dust mite</name>
    <dbReference type="NCBI Taxonomy" id="6956"/>
    <lineage>
        <taxon>Eukaryota</taxon>
        <taxon>Metazoa</taxon>
        <taxon>Ecdysozoa</taxon>
        <taxon>Arthropoda</taxon>
        <taxon>Chelicerata</taxon>
        <taxon>Arachnida</taxon>
        <taxon>Acari</taxon>
        <taxon>Acariformes</taxon>
        <taxon>Sarcoptiformes</taxon>
        <taxon>Astigmata</taxon>
        <taxon>Psoroptidia</taxon>
        <taxon>Analgoidea</taxon>
        <taxon>Pyroglyphidae</taxon>
        <taxon>Dermatophagoidinae</taxon>
        <taxon>Dermatophagoides</taxon>
    </lineage>
</organism>
<dbReference type="InParanoid" id="A0A6P6Y6D6"/>
<keyword evidence="2 5" id="KW-0378">Hydrolase</keyword>
<reference evidence="10" key="1">
    <citation type="submission" date="2025-08" db="UniProtKB">
        <authorList>
            <consortium name="RefSeq"/>
        </authorList>
    </citation>
    <scope>IDENTIFICATION</scope>
    <source>
        <strain evidence="10">Airmid</strain>
    </source>
</reference>
<dbReference type="OrthoDB" id="6348928at2759"/>
<dbReference type="PRINTS" id="PR00722">
    <property type="entry name" value="CHYMOTRYPSIN"/>
</dbReference>
<dbReference type="SMART" id="SM00020">
    <property type="entry name" value="Tryp_SPc"/>
    <property type="match status" value="1"/>
</dbReference>
<protein>
    <submittedName>
        <fullName evidence="10">Proclotting enzyme-like</fullName>
    </submittedName>
</protein>
<dbReference type="PROSITE" id="PS00134">
    <property type="entry name" value="TRYPSIN_HIS"/>
    <property type="match status" value="1"/>
</dbReference>